<feature type="compositionally biased region" description="Basic residues" evidence="1">
    <location>
        <begin position="261"/>
        <end position="275"/>
    </location>
</feature>
<accession>A0A6J4UIL3</accession>
<gene>
    <name evidence="2" type="ORF">AVDCRST_MAG33-929</name>
</gene>
<protein>
    <submittedName>
        <fullName evidence="2">GDP-mannose 4,6-dehydratase</fullName>
        <ecNumber evidence="2">4.2.1.47</ecNumber>
    </submittedName>
</protein>
<feature type="non-terminal residue" evidence="2">
    <location>
        <position position="325"/>
    </location>
</feature>
<reference evidence="2" key="1">
    <citation type="submission" date="2020-02" db="EMBL/GenBank/DDBJ databases">
        <authorList>
            <person name="Meier V. D."/>
        </authorList>
    </citation>
    <scope>NUCLEOTIDE SEQUENCE</scope>
    <source>
        <strain evidence="2">AVDCRST_MAG33</strain>
    </source>
</reference>
<proteinExistence type="predicted"/>
<feature type="compositionally biased region" description="Basic and acidic residues" evidence="1">
    <location>
        <begin position="193"/>
        <end position="205"/>
    </location>
</feature>
<feature type="region of interest" description="Disordered" evidence="1">
    <location>
        <begin position="17"/>
        <end position="325"/>
    </location>
</feature>
<sequence>EARIDYRRHRAGRVVPRRAAAAEGVRGPRGDAAVELVLDGPDRAPLPRPARRRPGADAPLRRPGRRLRADQPDPPGPAGRGLQPRRPEPRRRLVRDAGVHRRFGRDGQPAAAGSDPARRLADPVLPGRLVRDVRQGAGDAAAGDDALLPAQPLRRRQGLRPPHDRPVPRGARAVRLQRDPVQPRVAPARRHVRDPEGDARHRPDPDGAGQQAVHGQSRRPARLGLRQGVRRGDVADAPAGRAGRLRRGDRGDPQRPGAARCRVRLRRAGRGRLRRDRPALLPADRGGPAARRPGQGGARAGLGVPDVLPRAGPDHGRQRPPAGRR</sequence>
<feature type="compositionally biased region" description="Basic and acidic residues" evidence="1">
    <location>
        <begin position="85"/>
        <end position="99"/>
    </location>
</feature>
<feature type="compositionally biased region" description="Low complexity" evidence="1">
    <location>
        <begin position="279"/>
        <end position="293"/>
    </location>
</feature>
<name>A0A6J4UIL3_9BACT</name>
<dbReference type="AlphaFoldDB" id="A0A6J4UIL3"/>
<evidence type="ECO:0000313" key="2">
    <source>
        <dbReference type="EMBL" id="CAA9551487.1"/>
    </source>
</evidence>
<dbReference type="EMBL" id="CADCWK010000082">
    <property type="protein sequence ID" value="CAA9551487.1"/>
    <property type="molecule type" value="Genomic_DNA"/>
</dbReference>
<feature type="compositionally biased region" description="Low complexity" evidence="1">
    <location>
        <begin position="135"/>
        <end position="152"/>
    </location>
</feature>
<dbReference type="GO" id="GO:0008446">
    <property type="term" value="F:GDP-mannose 4,6-dehydratase activity"/>
    <property type="evidence" value="ECO:0007669"/>
    <property type="project" value="UniProtKB-EC"/>
</dbReference>
<keyword evidence="2" id="KW-0456">Lyase</keyword>
<dbReference type="EC" id="4.2.1.47" evidence="2"/>
<organism evidence="2">
    <name type="scientific">uncultured Thermomicrobiales bacterium</name>
    <dbReference type="NCBI Taxonomy" id="1645740"/>
    <lineage>
        <taxon>Bacteria</taxon>
        <taxon>Pseudomonadati</taxon>
        <taxon>Thermomicrobiota</taxon>
        <taxon>Thermomicrobia</taxon>
        <taxon>Thermomicrobiales</taxon>
        <taxon>environmental samples</taxon>
    </lineage>
</organism>
<evidence type="ECO:0000256" key="1">
    <source>
        <dbReference type="SAM" id="MobiDB-lite"/>
    </source>
</evidence>
<feature type="non-terminal residue" evidence="2">
    <location>
        <position position="1"/>
    </location>
</feature>